<proteinExistence type="predicted"/>
<dbReference type="EMBL" id="JAGINW010000001">
    <property type="protein sequence ID" value="MBP2327376.1"/>
    <property type="molecule type" value="Genomic_DNA"/>
</dbReference>
<feature type="compositionally biased region" description="Polar residues" evidence="1">
    <location>
        <begin position="45"/>
        <end position="55"/>
    </location>
</feature>
<feature type="chain" id="PRO_5046503450" description="Ig-like domain-containing protein" evidence="2">
    <location>
        <begin position="22"/>
        <end position="199"/>
    </location>
</feature>
<dbReference type="PROSITE" id="PS51257">
    <property type="entry name" value="PROKAR_LIPOPROTEIN"/>
    <property type="match status" value="1"/>
</dbReference>
<accession>A0ABS4TSK7</accession>
<evidence type="ECO:0000256" key="1">
    <source>
        <dbReference type="SAM" id="MobiDB-lite"/>
    </source>
</evidence>
<dbReference type="RefSeq" id="WP_209644334.1">
    <property type="nucleotide sequence ID" value="NZ_JAGINW010000001.1"/>
</dbReference>
<keyword evidence="4" id="KW-1185">Reference proteome</keyword>
<keyword evidence="2" id="KW-0732">Signal</keyword>
<evidence type="ECO:0008006" key="5">
    <source>
        <dbReference type="Google" id="ProtNLM"/>
    </source>
</evidence>
<comment type="caution">
    <text evidence="3">The sequence shown here is derived from an EMBL/GenBank/DDBJ whole genome shotgun (WGS) entry which is preliminary data.</text>
</comment>
<sequence>MIFPRVLGVIGTAVGVGLALAGCNNVSGGSATTAPPTVVSAPTSDSGQPATTATAKSGVNAKSGSSGGSGNSGGSNSGSSGGGKSTSSSSPPSASVTLSVKKQPLCPRHGTPDAPFSTPGQDVTITWKVTGATKAAISVDQPSLYGAYGSDYPASGELTLPFSCTNSPGKTTHTYTVWPAGNKNVFKTITVSATNNPST</sequence>
<reference evidence="3 4" key="1">
    <citation type="submission" date="2021-03" db="EMBL/GenBank/DDBJ databases">
        <title>Sequencing the genomes of 1000 actinobacteria strains.</title>
        <authorList>
            <person name="Klenk H.-P."/>
        </authorList>
    </citation>
    <scope>NUCLEOTIDE SEQUENCE [LARGE SCALE GENOMIC DNA]</scope>
    <source>
        <strain evidence="3 4">DSM 46670</strain>
    </source>
</reference>
<gene>
    <name evidence="3" type="ORF">JOF56_007761</name>
</gene>
<feature type="signal peptide" evidence="2">
    <location>
        <begin position="1"/>
        <end position="21"/>
    </location>
</feature>
<evidence type="ECO:0000313" key="3">
    <source>
        <dbReference type="EMBL" id="MBP2327376.1"/>
    </source>
</evidence>
<organism evidence="3 4">
    <name type="scientific">Kibdelosporangium banguiense</name>
    <dbReference type="NCBI Taxonomy" id="1365924"/>
    <lineage>
        <taxon>Bacteria</taxon>
        <taxon>Bacillati</taxon>
        <taxon>Actinomycetota</taxon>
        <taxon>Actinomycetes</taxon>
        <taxon>Pseudonocardiales</taxon>
        <taxon>Pseudonocardiaceae</taxon>
        <taxon>Kibdelosporangium</taxon>
    </lineage>
</organism>
<name>A0ABS4TSK7_9PSEU</name>
<feature type="region of interest" description="Disordered" evidence="1">
    <location>
        <begin position="36"/>
        <end position="121"/>
    </location>
</feature>
<feature type="compositionally biased region" description="Low complexity" evidence="1">
    <location>
        <begin position="85"/>
        <end position="97"/>
    </location>
</feature>
<protein>
    <recommendedName>
        <fullName evidence="5">Ig-like domain-containing protein</fullName>
    </recommendedName>
</protein>
<evidence type="ECO:0000313" key="4">
    <source>
        <dbReference type="Proteomes" id="UP001519332"/>
    </source>
</evidence>
<feature type="compositionally biased region" description="Gly residues" evidence="1">
    <location>
        <begin position="65"/>
        <end position="84"/>
    </location>
</feature>
<evidence type="ECO:0000256" key="2">
    <source>
        <dbReference type="SAM" id="SignalP"/>
    </source>
</evidence>
<dbReference type="Proteomes" id="UP001519332">
    <property type="component" value="Unassembled WGS sequence"/>
</dbReference>